<evidence type="ECO:0000313" key="5">
    <source>
        <dbReference type="EMBL" id="NYI95280.1"/>
    </source>
</evidence>
<evidence type="ECO:0000256" key="3">
    <source>
        <dbReference type="ARBA" id="ARBA00022827"/>
    </source>
</evidence>
<dbReference type="GO" id="GO:0071949">
    <property type="term" value="F:FAD binding"/>
    <property type="evidence" value="ECO:0007669"/>
    <property type="project" value="InterPro"/>
</dbReference>
<evidence type="ECO:0000313" key="6">
    <source>
        <dbReference type="Proteomes" id="UP000575985"/>
    </source>
</evidence>
<dbReference type="PRINTS" id="PR00420">
    <property type="entry name" value="RNGMNOXGNASE"/>
</dbReference>
<dbReference type="InterPro" id="IPR050641">
    <property type="entry name" value="RIFMO-like"/>
</dbReference>
<keyword evidence="3" id="KW-0274">FAD</keyword>
<dbReference type="AlphaFoldDB" id="A0A853BJS1"/>
<evidence type="ECO:0000256" key="1">
    <source>
        <dbReference type="ARBA" id="ARBA00001974"/>
    </source>
</evidence>
<dbReference type="PANTHER" id="PTHR43004:SF19">
    <property type="entry name" value="BINDING MONOOXYGENASE, PUTATIVE (JCVI)-RELATED"/>
    <property type="match status" value="1"/>
</dbReference>
<dbReference type="Gene3D" id="3.40.30.120">
    <property type="match status" value="1"/>
</dbReference>
<comment type="caution">
    <text evidence="5">The sequence shown here is derived from an EMBL/GenBank/DDBJ whole genome shotgun (WGS) entry which is preliminary data.</text>
</comment>
<comment type="cofactor">
    <cofactor evidence="1">
        <name>FAD</name>
        <dbReference type="ChEBI" id="CHEBI:57692"/>
    </cofactor>
</comment>
<dbReference type="RefSeq" id="WP_179766825.1">
    <property type="nucleotide sequence ID" value="NZ_JACCFO010000001.1"/>
</dbReference>
<dbReference type="EC" id="1.14.13.127" evidence="5"/>
<dbReference type="Proteomes" id="UP000575985">
    <property type="component" value="Unassembled WGS sequence"/>
</dbReference>
<proteinExistence type="predicted"/>
<name>A0A853BJS1_9ACTN</name>
<organism evidence="5 6">
    <name type="scientific">Streptomonospora nanhaiensis</name>
    <dbReference type="NCBI Taxonomy" id="1323731"/>
    <lineage>
        <taxon>Bacteria</taxon>
        <taxon>Bacillati</taxon>
        <taxon>Actinomycetota</taxon>
        <taxon>Actinomycetes</taxon>
        <taxon>Streptosporangiales</taxon>
        <taxon>Nocardiopsidaceae</taxon>
        <taxon>Streptomonospora</taxon>
    </lineage>
</organism>
<accession>A0A853BJS1</accession>
<dbReference type="PANTHER" id="PTHR43004">
    <property type="entry name" value="TRK SYSTEM POTASSIUM UPTAKE PROTEIN"/>
    <property type="match status" value="1"/>
</dbReference>
<dbReference type="Gene3D" id="3.50.50.60">
    <property type="entry name" value="FAD/NAD(P)-binding domain"/>
    <property type="match status" value="1"/>
</dbReference>
<keyword evidence="6" id="KW-1185">Reference proteome</keyword>
<gene>
    <name evidence="5" type="ORF">HNR12_001557</name>
</gene>
<reference evidence="5 6" key="1">
    <citation type="submission" date="2020-07" db="EMBL/GenBank/DDBJ databases">
        <title>Sequencing the genomes of 1000 actinobacteria strains.</title>
        <authorList>
            <person name="Klenk H.-P."/>
        </authorList>
    </citation>
    <scope>NUCLEOTIDE SEQUENCE [LARGE SCALE GENOMIC DNA]</scope>
    <source>
        <strain evidence="5 6">DSM 45927</strain>
    </source>
</reference>
<evidence type="ECO:0000259" key="4">
    <source>
        <dbReference type="Pfam" id="PF01494"/>
    </source>
</evidence>
<dbReference type="EMBL" id="JACCFO010000001">
    <property type="protein sequence ID" value="NYI95280.1"/>
    <property type="molecule type" value="Genomic_DNA"/>
</dbReference>
<dbReference type="Pfam" id="PF21274">
    <property type="entry name" value="Rng_hyd_C"/>
    <property type="match status" value="1"/>
</dbReference>
<dbReference type="GO" id="GO:0008688">
    <property type="term" value="F:3-(3-hydroxyphenyl)propionate hydroxylase activity"/>
    <property type="evidence" value="ECO:0007669"/>
    <property type="project" value="UniProtKB-EC"/>
</dbReference>
<keyword evidence="5" id="KW-0560">Oxidoreductase</keyword>
<evidence type="ECO:0000256" key="2">
    <source>
        <dbReference type="ARBA" id="ARBA00022630"/>
    </source>
</evidence>
<dbReference type="InterPro" id="IPR036188">
    <property type="entry name" value="FAD/NAD-bd_sf"/>
</dbReference>
<dbReference type="Gene3D" id="3.30.70.2450">
    <property type="match status" value="1"/>
</dbReference>
<feature type="domain" description="FAD-binding" evidence="4">
    <location>
        <begin position="5"/>
        <end position="345"/>
    </location>
</feature>
<dbReference type="SUPFAM" id="SSF51905">
    <property type="entry name" value="FAD/NAD(P)-binding domain"/>
    <property type="match status" value="1"/>
</dbReference>
<sequence length="544" mass="57100">MKPTVPVLVVGAGPTGLALASELLRQGVDCRVVDRAANRPTHQARALTMWDGALDVLARHGIADEVIARGIPMTAARYWSRGRNFATVRFGAGSVAEGAANPLIITQPQVEEVMVARLAELGGAVEWNTALTALTDRGDHVEVRLEGPDGDEEELTAAWVVGCDGNHSTVRRLSGIAFGGSTYGRSFILGDGDIDNPVVPGEAHYILDPAGVLVLVPLPDGKLRIFADATTVGDLETAPTAEELQRLADERAPFPLKVHDLQWSTRFLVHLRQATSYRAGRCLVAGDAAHVHSPAGGQGLNTGIQDAANLAFKLALVIQGCGAADTLLDSYEAEREPVAADVMRSSHTQTRLWTVRSPIARWARDTLMGRAARSGLLERRLVPAMAQIDLDYRKSPAVGPGGGRRALRRGLADAELVPASGGGRTRVSTLLQSPRHTLLVLPGADTAGAAAVLAEAAPLADRVSAHVLLTPADHARAEGGGLPPEHTYLLPADYPGPSGDLAGARVVLVRPDGYVAGTSRELAAAELLRPVAPAAPRLAQAPGA</sequence>
<keyword evidence="2" id="KW-0285">Flavoprotein</keyword>
<dbReference type="InterPro" id="IPR002938">
    <property type="entry name" value="FAD-bd"/>
</dbReference>
<dbReference type="Pfam" id="PF01494">
    <property type="entry name" value="FAD_binding_3"/>
    <property type="match status" value="1"/>
</dbReference>
<protein>
    <submittedName>
        <fullName evidence="5">3-(3-hydroxy-phenyl)propionate hydroxylase</fullName>
        <ecNumber evidence="5">1.14.13.127</ecNumber>
    </submittedName>
</protein>